<dbReference type="SUPFAM" id="SSF48726">
    <property type="entry name" value="Immunoglobulin"/>
    <property type="match status" value="4"/>
</dbReference>
<organism evidence="8 9">
    <name type="scientific">Chelydra serpentina</name>
    <name type="common">Snapping turtle</name>
    <name type="synonym">Testudo serpentina</name>
    <dbReference type="NCBI Taxonomy" id="8475"/>
    <lineage>
        <taxon>Eukaryota</taxon>
        <taxon>Metazoa</taxon>
        <taxon>Chordata</taxon>
        <taxon>Craniata</taxon>
        <taxon>Vertebrata</taxon>
        <taxon>Euteleostomi</taxon>
        <taxon>Archelosauria</taxon>
        <taxon>Testudinata</taxon>
        <taxon>Testudines</taxon>
        <taxon>Cryptodira</taxon>
        <taxon>Durocryptodira</taxon>
        <taxon>Americhelydia</taxon>
        <taxon>Chelydroidea</taxon>
        <taxon>Chelydridae</taxon>
        <taxon>Chelydra</taxon>
    </lineage>
</organism>
<name>A0A8C3T0D5_CHESE</name>
<dbReference type="InterPro" id="IPR003598">
    <property type="entry name" value="Ig_sub2"/>
</dbReference>
<dbReference type="InterPro" id="IPR052598">
    <property type="entry name" value="IgSF_CEA-related"/>
</dbReference>
<evidence type="ECO:0000256" key="1">
    <source>
        <dbReference type="ARBA" id="ARBA00022729"/>
    </source>
</evidence>
<accession>A0A8C3T0D5</accession>
<reference evidence="8" key="2">
    <citation type="submission" date="2025-09" db="UniProtKB">
        <authorList>
            <consortium name="Ensembl"/>
        </authorList>
    </citation>
    <scope>IDENTIFICATION</scope>
</reference>
<dbReference type="Gene3D" id="2.60.40.10">
    <property type="entry name" value="Immunoglobulins"/>
    <property type="match status" value="3"/>
</dbReference>
<evidence type="ECO:0000256" key="3">
    <source>
        <dbReference type="ARBA" id="ARBA00023180"/>
    </source>
</evidence>
<keyword evidence="3" id="KW-0325">Glycoprotein</keyword>
<sequence>GWGCRRPPLTPHSNPTLTGGASVLGSCLQPAPAQAPVTIVLTTPSPVVGGGVSLAPEPATQDFTSCSWYRSAITDDNSRILTYYPGPSPVQQNGPTHTGRETAGPGCALHIAGLTLSDTGNYTDLKGGTNMAGVENGTFTLTCISSPSTDTALWLWDGSYLALSEWVELSAGNQPLMVLNFTVANASPYQCEVRTPISTSLSEPRTHGNAVSLPCTEMLPRPTVTPNQTQVPENGTFTLTCNTSPSADTVLWLRDGASLVPSERLVLSPDNRTLTVLNVTRGDAGTYRCEVRNLVSTNHSEPSNVTVAYGPDSTRIDPPGPIDLTLGSPLTLTCVADSVPALSYRWVVNGTDTNETGSSLTFNPTTLDHQGTYECQAQNPITNRTAWASVTVRFVGESPGSNLALPPCPAQENALLGARCRWGWGSGPCMEPGWGLVAWPGHGLTVVLGEPLGDGVSVYGPSSVGPGAGGPGLGLGWGVRLPHIWGGLHCAWGAGDLSLHRPAPWSPESLQHQTVIGLRPPCTQCWAWGALAPLGSPKPPPLLPRRLGSTRRPPSS</sequence>
<keyword evidence="1" id="KW-0732">Signal</keyword>
<dbReference type="Proteomes" id="UP000694403">
    <property type="component" value="Unplaced"/>
</dbReference>
<keyword evidence="9" id="KW-1185">Reference proteome</keyword>
<feature type="region of interest" description="Disordered" evidence="6">
    <location>
        <begin position="537"/>
        <end position="556"/>
    </location>
</feature>
<dbReference type="InterPro" id="IPR036179">
    <property type="entry name" value="Ig-like_dom_sf"/>
</dbReference>
<protein>
    <recommendedName>
        <fullName evidence="7">Ig-like domain-containing protein</fullName>
    </recommendedName>
</protein>
<dbReference type="PROSITE" id="PS50835">
    <property type="entry name" value="IG_LIKE"/>
    <property type="match status" value="3"/>
</dbReference>
<evidence type="ECO:0000256" key="5">
    <source>
        <dbReference type="ARBA" id="ARBA00038222"/>
    </source>
</evidence>
<dbReference type="InterPro" id="IPR003599">
    <property type="entry name" value="Ig_sub"/>
</dbReference>
<comment type="similarity">
    <text evidence="5">Belongs to the immunoglobulin superfamily. CEA family.</text>
</comment>
<dbReference type="PANTHER" id="PTHR44337:SF20">
    <property type="entry name" value="CARCINOEMBRYONIC ANTIGEN-RELATED CELL ADHESION MOLECULE 5-RELATED"/>
    <property type="match status" value="1"/>
</dbReference>
<dbReference type="FunFam" id="2.60.40.10:FF:000244">
    <property type="entry name" value="carcinoembryonic antigen-related cell adhesion molecule 16"/>
    <property type="match status" value="1"/>
</dbReference>
<dbReference type="InterPro" id="IPR013783">
    <property type="entry name" value="Ig-like_fold"/>
</dbReference>
<evidence type="ECO:0000256" key="2">
    <source>
        <dbReference type="ARBA" id="ARBA00023157"/>
    </source>
</evidence>
<evidence type="ECO:0000256" key="4">
    <source>
        <dbReference type="ARBA" id="ARBA00023319"/>
    </source>
</evidence>
<evidence type="ECO:0000313" key="9">
    <source>
        <dbReference type="Proteomes" id="UP000694403"/>
    </source>
</evidence>
<evidence type="ECO:0000256" key="6">
    <source>
        <dbReference type="SAM" id="MobiDB-lite"/>
    </source>
</evidence>
<evidence type="ECO:0000259" key="7">
    <source>
        <dbReference type="PROSITE" id="PS50835"/>
    </source>
</evidence>
<keyword evidence="2" id="KW-1015">Disulfide bond</keyword>
<proteinExistence type="inferred from homology"/>
<dbReference type="Ensembl" id="ENSCSRT00000022314.1">
    <property type="protein sequence ID" value="ENSCSRP00000021368.1"/>
    <property type="gene ID" value="ENSCSRG00000016045.1"/>
</dbReference>
<dbReference type="Pfam" id="PF13927">
    <property type="entry name" value="Ig_3"/>
    <property type="match status" value="2"/>
</dbReference>
<feature type="domain" description="Ig-like" evidence="7">
    <location>
        <begin position="311"/>
        <end position="391"/>
    </location>
</feature>
<dbReference type="InterPro" id="IPR007110">
    <property type="entry name" value="Ig-like_dom"/>
</dbReference>
<feature type="domain" description="Ig-like" evidence="7">
    <location>
        <begin position="220"/>
        <end position="306"/>
    </location>
</feature>
<dbReference type="SMART" id="SM00408">
    <property type="entry name" value="IGc2"/>
    <property type="match status" value="3"/>
</dbReference>
<feature type="domain" description="Ig-like" evidence="7">
    <location>
        <begin position="105"/>
        <end position="202"/>
    </location>
</feature>
<keyword evidence="4" id="KW-0393">Immunoglobulin domain</keyword>
<dbReference type="AlphaFoldDB" id="A0A8C3T0D5"/>
<dbReference type="CDD" id="cd00096">
    <property type="entry name" value="Ig"/>
    <property type="match status" value="1"/>
</dbReference>
<dbReference type="PANTHER" id="PTHR44337">
    <property type="entry name" value="CARCINOEMBRYONIC ANTIGEN-RELATED CELL ADHESION MOLECULE 8"/>
    <property type="match status" value="1"/>
</dbReference>
<evidence type="ECO:0000313" key="8">
    <source>
        <dbReference type="Ensembl" id="ENSCSRP00000021368.1"/>
    </source>
</evidence>
<reference evidence="8" key="1">
    <citation type="submission" date="2025-08" db="UniProtKB">
        <authorList>
            <consortium name="Ensembl"/>
        </authorList>
    </citation>
    <scope>IDENTIFICATION</scope>
</reference>
<feature type="compositionally biased region" description="Low complexity" evidence="6">
    <location>
        <begin position="544"/>
        <end position="556"/>
    </location>
</feature>
<dbReference type="SMART" id="SM00409">
    <property type="entry name" value="IG"/>
    <property type="match status" value="3"/>
</dbReference>